<keyword evidence="5" id="KW-1185">Reference proteome</keyword>
<proteinExistence type="predicted"/>
<dbReference type="InterPro" id="IPR001478">
    <property type="entry name" value="PDZ"/>
</dbReference>
<dbReference type="Gene3D" id="2.30.42.10">
    <property type="match status" value="1"/>
</dbReference>
<feature type="domain" description="PID" evidence="2">
    <location>
        <begin position="190"/>
        <end position="294"/>
    </location>
</feature>
<dbReference type="InterPro" id="IPR006020">
    <property type="entry name" value="PTB/PI_dom"/>
</dbReference>
<feature type="compositionally biased region" description="Basic and acidic residues" evidence="1">
    <location>
        <begin position="461"/>
        <end position="474"/>
    </location>
</feature>
<dbReference type="PANTHER" id="PTHR45945">
    <property type="entry name" value="REGULATOR OF G-PROTEIN SIGNALING LOCO"/>
    <property type="match status" value="1"/>
</dbReference>
<dbReference type="InterPro" id="IPR011993">
    <property type="entry name" value="PH-like_dom_sf"/>
</dbReference>
<evidence type="ECO:0000256" key="1">
    <source>
        <dbReference type="SAM" id="MobiDB-lite"/>
    </source>
</evidence>
<dbReference type="InterPro" id="IPR036034">
    <property type="entry name" value="PDZ_sf"/>
</dbReference>
<name>A0ABR1B692_POLSC</name>
<dbReference type="EMBL" id="JAWJWF010000003">
    <property type="protein sequence ID" value="KAK6635519.1"/>
    <property type="molecule type" value="Genomic_DNA"/>
</dbReference>
<feature type="compositionally biased region" description="Low complexity" evidence="1">
    <location>
        <begin position="479"/>
        <end position="492"/>
    </location>
</feature>
<sequence length="801" mass="88177">MHPIRRRKKRSNYGVRTVEVVRGKNGFGFTISGQQPCILSCIVSGSPAEKAGLRPGDYLVAVNGQSVSKLPHDDVVRLIGCLNGVLKLQIAENYYSDSSDEDNITSVRSKPKFIHKPRNVGTNQRSSGFQTNRTSKLTRDQRFSGTNKLDVSCAVPLKSSFDGSWELPELPPPRVLHVCNSASNSKEDLSFVIGYLGTIEMPKQIQPGYRLQVVRGCIKKLRTEKRSHAWVLMRVHADGITVAGNGGKILAEYPISRIIYCGTSSDEDKKYFGLVTTGTGDGNEVLPSSSCHVFAVQSNLFEHQKHFAKASAFKIKCTTGTLSQGCFEFPSTSEPILNAIKLFCLTKVEGNIYLNPNELLVANSPQPSHSGSTAASSNSDSGIGFRDECGNQSDRIVMVDVENQRLHIQQLYNSQNLENCQNYLNIQLQPSATEDSQNLQNAFVSDNALCNLPDIMDSKYDARSPDHCTDKSDSKAATSNRSRSPLISSSTSSDDEKSIAKLVCQKNILKNRSTHLTSSKSFEGEASAKSLTDVWYEKSIFYQLGLLPYQTFLGVKPKDMQDVNYKVTSKSSENLDSTVHCHHKVESEKCNLAFNKCNSKSIDNLTHKTNSVDLHTKNCLRSPQADITNCSSQKTGSPLSISYGEGSLLQFSGEHKTRVPENDKSLGCDKLDSLPSCCMISSSNFSKDSNNREDTTRSKFKSVDNMSVCSYKSNDALLSYKLSPKVFGMKRPLVTQSLEDLKVSETIGNVINYPLGSSMKQQWGSLQDLRSLASVSYDMSLAPEAEVSLFIFLNESSGICS</sequence>
<feature type="domain" description="PDZ" evidence="3">
    <location>
        <begin position="17"/>
        <end position="94"/>
    </location>
</feature>
<dbReference type="Gene3D" id="2.30.29.30">
    <property type="entry name" value="Pleckstrin-homology domain (PH domain)/Phosphotyrosine-binding domain (PTB)"/>
    <property type="match status" value="1"/>
</dbReference>
<feature type="compositionally biased region" description="Polar residues" evidence="1">
    <location>
        <begin position="120"/>
        <end position="135"/>
    </location>
</feature>
<evidence type="ECO:0000259" key="2">
    <source>
        <dbReference type="PROSITE" id="PS01179"/>
    </source>
</evidence>
<feature type="region of interest" description="Disordered" evidence="1">
    <location>
        <begin position="114"/>
        <end position="138"/>
    </location>
</feature>
<protein>
    <submittedName>
        <fullName evidence="4">Uncharacterized protein</fullName>
    </submittedName>
</protein>
<dbReference type="Proteomes" id="UP001359485">
    <property type="component" value="Unassembled WGS sequence"/>
</dbReference>
<evidence type="ECO:0000313" key="5">
    <source>
        <dbReference type="Proteomes" id="UP001359485"/>
    </source>
</evidence>
<dbReference type="SMART" id="SM00228">
    <property type="entry name" value="PDZ"/>
    <property type="match status" value="1"/>
</dbReference>
<evidence type="ECO:0000259" key="3">
    <source>
        <dbReference type="PROSITE" id="PS50106"/>
    </source>
</evidence>
<dbReference type="CDD" id="cd06710">
    <property type="entry name" value="PDZ_RGS12-like"/>
    <property type="match status" value="1"/>
</dbReference>
<dbReference type="InterPro" id="IPR046995">
    <property type="entry name" value="RGS10/12/14-like"/>
</dbReference>
<feature type="region of interest" description="Disordered" evidence="1">
    <location>
        <begin position="461"/>
        <end position="493"/>
    </location>
</feature>
<dbReference type="PANTHER" id="PTHR45945:SF3">
    <property type="entry name" value="REGULATOR OF G-PROTEIN SIGNALING LOCO"/>
    <property type="match status" value="1"/>
</dbReference>
<organism evidence="4 5">
    <name type="scientific">Polyplax serrata</name>
    <name type="common">Common mouse louse</name>
    <dbReference type="NCBI Taxonomy" id="468196"/>
    <lineage>
        <taxon>Eukaryota</taxon>
        <taxon>Metazoa</taxon>
        <taxon>Ecdysozoa</taxon>
        <taxon>Arthropoda</taxon>
        <taxon>Hexapoda</taxon>
        <taxon>Insecta</taxon>
        <taxon>Pterygota</taxon>
        <taxon>Neoptera</taxon>
        <taxon>Paraneoptera</taxon>
        <taxon>Psocodea</taxon>
        <taxon>Troctomorpha</taxon>
        <taxon>Phthiraptera</taxon>
        <taxon>Anoplura</taxon>
        <taxon>Polyplacidae</taxon>
        <taxon>Polyplax</taxon>
    </lineage>
</organism>
<dbReference type="Pfam" id="PF00640">
    <property type="entry name" value="PID"/>
    <property type="match status" value="1"/>
</dbReference>
<reference evidence="4 5" key="1">
    <citation type="submission" date="2023-09" db="EMBL/GenBank/DDBJ databases">
        <title>Genomes of two closely related lineages of the louse Polyplax serrata with different host specificities.</title>
        <authorList>
            <person name="Martinu J."/>
            <person name="Tarabai H."/>
            <person name="Stefka J."/>
            <person name="Hypsa V."/>
        </authorList>
    </citation>
    <scope>NUCLEOTIDE SEQUENCE [LARGE SCALE GENOMIC DNA]</scope>
    <source>
        <strain evidence="4">98ZLc_SE</strain>
    </source>
</reference>
<comment type="caution">
    <text evidence="4">The sequence shown here is derived from an EMBL/GenBank/DDBJ whole genome shotgun (WGS) entry which is preliminary data.</text>
</comment>
<dbReference type="SUPFAM" id="SSF50156">
    <property type="entry name" value="PDZ domain-like"/>
    <property type="match status" value="1"/>
</dbReference>
<evidence type="ECO:0000313" key="4">
    <source>
        <dbReference type="EMBL" id="KAK6635519.1"/>
    </source>
</evidence>
<dbReference type="SMART" id="SM00462">
    <property type="entry name" value="PTB"/>
    <property type="match status" value="1"/>
</dbReference>
<feature type="region of interest" description="Disordered" evidence="1">
    <location>
        <begin position="364"/>
        <end position="384"/>
    </location>
</feature>
<dbReference type="PROSITE" id="PS01179">
    <property type="entry name" value="PID"/>
    <property type="match status" value="1"/>
</dbReference>
<dbReference type="SUPFAM" id="SSF50729">
    <property type="entry name" value="PH domain-like"/>
    <property type="match status" value="1"/>
</dbReference>
<dbReference type="PROSITE" id="PS50106">
    <property type="entry name" value="PDZ"/>
    <property type="match status" value="1"/>
</dbReference>
<gene>
    <name evidence="4" type="ORF">RUM44_000771</name>
</gene>
<feature type="compositionally biased region" description="Low complexity" evidence="1">
    <location>
        <begin position="368"/>
        <end position="382"/>
    </location>
</feature>
<dbReference type="Pfam" id="PF00595">
    <property type="entry name" value="PDZ"/>
    <property type="match status" value="1"/>
</dbReference>
<accession>A0ABR1B692</accession>